<dbReference type="GO" id="GO:0004467">
    <property type="term" value="F:long-chain fatty acid-CoA ligase activity"/>
    <property type="evidence" value="ECO:0007669"/>
    <property type="project" value="UniProtKB-EC"/>
</dbReference>
<evidence type="ECO:0000256" key="7">
    <source>
        <dbReference type="ARBA" id="ARBA00036813"/>
    </source>
</evidence>
<reference evidence="10 11" key="1">
    <citation type="submission" date="2024-02" db="EMBL/GenBank/DDBJ databases">
        <title>Chromosome-scale genome assembly of the rough periwinkle Littorina saxatilis.</title>
        <authorList>
            <person name="De Jode A."/>
            <person name="Faria R."/>
            <person name="Formenti G."/>
            <person name="Sims Y."/>
            <person name="Smith T.P."/>
            <person name="Tracey A."/>
            <person name="Wood J.M.D."/>
            <person name="Zagrodzka Z.B."/>
            <person name="Johannesson K."/>
            <person name="Butlin R.K."/>
            <person name="Leder E.H."/>
        </authorList>
    </citation>
    <scope>NUCLEOTIDE SEQUENCE [LARGE SCALE GENOMIC DNA]</scope>
    <source>
        <strain evidence="10">Snail1</strain>
        <tissue evidence="10">Muscle</tissue>
    </source>
</reference>
<feature type="transmembrane region" description="Helical" evidence="8">
    <location>
        <begin position="12"/>
        <end position="31"/>
    </location>
</feature>
<dbReference type="InterPro" id="IPR020845">
    <property type="entry name" value="AMP-binding_CS"/>
</dbReference>
<comment type="similarity">
    <text evidence="1">Belongs to the ATP-dependent AMP-binding enzyme family.</text>
</comment>
<evidence type="ECO:0000256" key="4">
    <source>
        <dbReference type="ARBA" id="ARBA00022832"/>
    </source>
</evidence>
<comment type="catalytic activity">
    <reaction evidence="7">
        <text>a long-chain fatty acid + ATP + CoA = a long-chain fatty acyl-CoA + AMP + diphosphate</text>
        <dbReference type="Rhea" id="RHEA:15421"/>
        <dbReference type="ChEBI" id="CHEBI:30616"/>
        <dbReference type="ChEBI" id="CHEBI:33019"/>
        <dbReference type="ChEBI" id="CHEBI:57287"/>
        <dbReference type="ChEBI" id="CHEBI:57560"/>
        <dbReference type="ChEBI" id="CHEBI:83139"/>
        <dbReference type="ChEBI" id="CHEBI:456215"/>
        <dbReference type="EC" id="6.2.1.3"/>
    </reaction>
</comment>
<keyword evidence="3" id="KW-0547">Nucleotide-binding</keyword>
<evidence type="ECO:0000256" key="1">
    <source>
        <dbReference type="ARBA" id="ARBA00006432"/>
    </source>
</evidence>
<gene>
    <name evidence="10" type="ORF">V1264_010314</name>
</gene>
<dbReference type="AlphaFoldDB" id="A0AAN9G1I4"/>
<feature type="domain" description="AMP-dependent synthetase/ligase" evidence="9">
    <location>
        <begin position="105"/>
        <end position="531"/>
    </location>
</feature>
<dbReference type="InterPro" id="IPR000873">
    <property type="entry name" value="AMP-dep_synth/lig_dom"/>
</dbReference>
<accession>A0AAN9G1I4</accession>
<dbReference type="PANTHER" id="PTHR43272:SF83">
    <property type="entry name" value="ACYL-COA SYNTHETASE LONG-CHAIN, ISOFORM J"/>
    <property type="match status" value="1"/>
</dbReference>
<organism evidence="10 11">
    <name type="scientific">Littorina saxatilis</name>
    <dbReference type="NCBI Taxonomy" id="31220"/>
    <lineage>
        <taxon>Eukaryota</taxon>
        <taxon>Metazoa</taxon>
        <taxon>Spiralia</taxon>
        <taxon>Lophotrochozoa</taxon>
        <taxon>Mollusca</taxon>
        <taxon>Gastropoda</taxon>
        <taxon>Caenogastropoda</taxon>
        <taxon>Littorinimorpha</taxon>
        <taxon>Littorinoidea</taxon>
        <taxon>Littorinidae</taxon>
        <taxon>Littorina</taxon>
    </lineage>
</organism>
<keyword evidence="5" id="KW-0067">ATP-binding</keyword>
<evidence type="ECO:0000256" key="6">
    <source>
        <dbReference type="ARBA" id="ARBA00026121"/>
    </source>
</evidence>
<proteinExistence type="inferred from homology"/>
<keyword evidence="2" id="KW-0436">Ligase</keyword>
<name>A0AAN9G1I4_9CAEN</name>
<dbReference type="Proteomes" id="UP001374579">
    <property type="component" value="Unassembled WGS sequence"/>
</dbReference>
<evidence type="ECO:0000313" key="10">
    <source>
        <dbReference type="EMBL" id="KAK7090530.1"/>
    </source>
</evidence>
<dbReference type="Gene3D" id="3.40.50.12780">
    <property type="entry name" value="N-terminal domain of ligase-like"/>
    <property type="match status" value="1"/>
</dbReference>
<dbReference type="GO" id="GO:0035336">
    <property type="term" value="P:long-chain fatty-acyl-CoA metabolic process"/>
    <property type="evidence" value="ECO:0007669"/>
    <property type="project" value="TreeGrafter"/>
</dbReference>
<dbReference type="GO" id="GO:0005886">
    <property type="term" value="C:plasma membrane"/>
    <property type="evidence" value="ECO:0007669"/>
    <property type="project" value="TreeGrafter"/>
</dbReference>
<evidence type="ECO:0000313" key="11">
    <source>
        <dbReference type="Proteomes" id="UP001374579"/>
    </source>
</evidence>
<evidence type="ECO:0000256" key="2">
    <source>
        <dbReference type="ARBA" id="ARBA00022598"/>
    </source>
</evidence>
<keyword evidence="4" id="KW-0443">Lipid metabolism</keyword>
<dbReference type="GO" id="GO:0005524">
    <property type="term" value="F:ATP binding"/>
    <property type="evidence" value="ECO:0007669"/>
    <property type="project" value="UniProtKB-KW"/>
</dbReference>
<dbReference type="Pfam" id="PF00501">
    <property type="entry name" value="AMP-binding"/>
    <property type="match status" value="1"/>
</dbReference>
<protein>
    <recommendedName>
        <fullName evidence="6">long-chain-fatty-acid--CoA ligase</fullName>
        <ecNumber evidence="6">6.2.1.3</ecNumber>
    </recommendedName>
</protein>
<keyword evidence="8" id="KW-0812">Transmembrane</keyword>
<dbReference type="GO" id="GO:0005811">
    <property type="term" value="C:lipid droplet"/>
    <property type="evidence" value="ECO:0007669"/>
    <property type="project" value="TreeGrafter"/>
</dbReference>
<dbReference type="GO" id="GO:0005783">
    <property type="term" value="C:endoplasmic reticulum"/>
    <property type="evidence" value="ECO:0007669"/>
    <property type="project" value="TreeGrafter"/>
</dbReference>
<dbReference type="EC" id="6.2.1.3" evidence="6"/>
<keyword evidence="8" id="KW-1133">Transmembrane helix</keyword>
<dbReference type="PROSITE" id="PS00455">
    <property type="entry name" value="AMP_BINDING"/>
    <property type="match status" value="1"/>
</dbReference>
<comment type="caution">
    <text evidence="10">The sequence shown here is derived from an EMBL/GenBank/DDBJ whole genome shotgun (WGS) entry which is preliminary data.</text>
</comment>
<dbReference type="SUPFAM" id="SSF56801">
    <property type="entry name" value="Acetyl-CoA synthetase-like"/>
    <property type="match status" value="1"/>
</dbReference>
<keyword evidence="8" id="KW-0472">Membrane</keyword>
<sequence length="713" mass="78766">MSEVVVTTLTGVLRALSLVYDIFAYIPYFFLYRPGNKLHASQRLKAKSVTGDPAGPWRSVESIDKLTTTLFPECATVDDLFIRAVELYTNSRCLGTRELLREEEEQQPNGRIFKKVVLGEYLWESFEGVFTRISNFGSGLLATGQRPRSKVVIFAETRAEWMIAAQACFKYNFPLVTLYATLGQEAIIHGVNETQVTHVITSSDLISKFDGVLDKMPTVTHLVAMTNGGRKPTLKNRGDVTVLTMEEVELEGAKPDNIRTPVTKPKREDIAVIMYTSGSTGLPKGVVISHGNLMCGMSGQCERIPQLGKHQDDIYIGYLPLAHVLELTAEISCLSHGVPIGYSSPHTLTDQSTKIKKGTQGDITVLRPTMLAAVPVIMDRLYKGVWDKVNSGGVVGKAVFQFSYNYKLRQIENGYDTPLLNKVIFKKVAQALGGNIRVMLCGGAPLSGATQRFMAVCFSAPVLQGYGLTETCGAGTVAEAADLSLGRVGQPITCSEFRLRDWPEGGYLSSDHPYPRGEILIGGGNIAQGYYMLEQQTKEDFITIEGVRYFCSGDVGQFEQDGVLKVIDRKKDLVKLQMGEYVSLGKVETAIKMCPLVDQVCVCADSTQNFTVCLMVPNEKQLRELMKKAGNGDIPDDFEALCKHRTTVQAVTKAVTEHAIKSKLERFEIPQKFSLCLEPWTPDTGLVTDAFKLKRKNMDKHFSKEIAAMYSKS</sequence>
<dbReference type="PANTHER" id="PTHR43272">
    <property type="entry name" value="LONG-CHAIN-FATTY-ACID--COA LIGASE"/>
    <property type="match status" value="1"/>
</dbReference>
<dbReference type="InterPro" id="IPR042099">
    <property type="entry name" value="ANL_N_sf"/>
</dbReference>
<dbReference type="EMBL" id="JBAMIC010000024">
    <property type="protein sequence ID" value="KAK7090530.1"/>
    <property type="molecule type" value="Genomic_DNA"/>
</dbReference>
<evidence type="ECO:0000259" key="9">
    <source>
        <dbReference type="Pfam" id="PF00501"/>
    </source>
</evidence>
<keyword evidence="11" id="KW-1185">Reference proteome</keyword>
<evidence type="ECO:0000256" key="3">
    <source>
        <dbReference type="ARBA" id="ARBA00022741"/>
    </source>
</evidence>
<keyword evidence="4" id="KW-0276">Fatty acid metabolism</keyword>
<evidence type="ECO:0000256" key="8">
    <source>
        <dbReference type="SAM" id="Phobius"/>
    </source>
</evidence>
<evidence type="ECO:0000256" key="5">
    <source>
        <dbReference type="ARBA" id="ARBA00022840"/>
    </source>
</evidence>
<dbReference type="GO" id="GO:0030182">
    <property type="term" value="P:neuron differentiation"/>
    <property type="evidence" value="ECO:0007669"/>
    <property type="project" value="TreeGrafter"/>
</dbReference>